<evidence type="ECO:0000313" key="1">
    <source>
        <dbReference type="EMBL" id="GAH71704.1"/>
    </source>
</evidence>
<name>X1J040_9ZZZZ</name>
<feature type="non-terminal residue" evidence="1">
    <location>
        <position position="1"/>
    </location>
</feature>
<proteinExistence type="predicted"/>
<gene>
    <name evidence="1" type="ORF">S03H2_53142</name>
</gene>
<sequence>RDPCLHLTEFFVWEDYHPFFEAMNFMDYALDQCRIIAQGFRFVTSELGRSEVARIEAGEIACTYVVASGWAGLP</sequence>
<organism evidence="1">
    <name type="scientific">marine sediment metagenome</name>
    <dbReference type="NCBI Taxonomy" id="412755"/>
    <lineage>
        <taxon>unclassified sequences</taxon>
        <taxon>metagenomes</taxon>
        <taxon>ecological metagenomes</taxon>
    </lineage>
</organism>
<accession>X1J040</accession>
<reference evidence="1" key="1">
    <citation type="journal article" date="2014" name="Front. Microbiol.">
        <title>High frequency of phylogenetically diverse reductive dehalogenase-homologous genes in deep subseafloor sedimentary metagenomes.</title>
        <authorList>
            <person name="Kawai M."/>
            <person name="Futagami T."/>
            <person name="Toyoda A."/>
            <person name="Takaki Y."/>
            <person name="Nishi S."/>
            <person name="Hori S."/>
            <person name="Arai W."/>
            <person name="Tsubouchi T."/>
            <person name="Morono Y."/>
            <person name="Uchiyama I."/>
            <person name="Ito T."/>
            <person name="Fujiyama A."/>
            <person name="Inagaki F."/>
            <person name="Takami H."/>
        </authorList>
    </citation>
    <scope>NUCLEOTIDE SEQUENCE</scope>
    <source>
        <strain evidence="1">Expedition CK06-06</strain>
    </source>
</reference>
<protein>
    <submittedName>
        <fullName evidence="1">Uncharacterized protein</fullName>
    </submittedName>
</protein>
<dbReference type="EMBL" id="BARU01033812">
    <property type="protein sequence ID" value="GAH71704.1"/>
    <property type="molecule type" value="Genomic_DNA"/>
</dbReference>
<dbReference type="AlphaFoldDB" id="X1J040"/>
<comment type="caution">
    <text evidence="1">The sequence shown here is derived from an EMBL/GenBank/DDBJ whole genome shotgun (WGS) entry which is preliminary data.</text>
</comment>